<dbReference type="Pfam" id="PF11756">
    <property type="entry name" value="YgbA_NO"/>
    <property type="match status" value="1"/>
</dbReference>
<dbReference type="OrthoDB" id="164329at2"/>
<name>A0A494ZSK6_9BACI</name>
<evidence type="ECO:0000313" key="2">
    <source>
        <dbReference type="Proteomes" id="UP000269301"/>
    </source>
</evidence>
<reference evidence="1 2" key="1">
    <citation type="journal article" date="2016" name="Int. J. Syst. Evol. Microbiol.">
        <title>Oceanobacillus halophilus sp. nov., a novel moderately halophilic bacterium from a hypersaline lake.</title>
        <authorList>
            <person name="Amoozegar M.A."/>
            <person name="Bagheri M."/>
            <person name="Makhdoumi A."/>
            <person name="Nikou M.M."/>
            <person name="Fazeli S.A.S."/>
            <person name="Schumann P."/>
            <person name="Sproer C."/>
            <person name="Sanchez-Porro C."/>
            <person name="Ventosa A."/>
        </authorList>
    </citation>
    <scope>NUCLEOTIDE SEQUENCE [LARGE SCALE GENOMIC DNA]</scope>
    <source>
        <strain evidence="1 2">DSM 23996</strain>
    </source>
</reference>
<evidence type="ECO:0000313" key="1">
    <source>
        <dbReference type="EMBL" id="RKQ29067.1"/>
    </source>
</evidence>
<sequence>MARRELNNGPVIQDEKETVSKMIHIYCRKKHHHQHDLCDECNDLLNYCMQRLSLCRFGEKKSACSNCKVHCYRPEYREKIKSVMRYSGKWMLLYHPVYSVKHLVKQNQK</sequence>
<proteinExistence type="predicted"/>
<keyword evidence="2" id="KW-1185">Reference proteome</keyword>
<gene>
    <name evidence="1" type="ORF">D8M06_18245</name>
</gene>
<dbReference type="NCBIfam" id="NF007714">
    <property type="entry name" value="PRK10410.1-2"/>
    <property type="match status" value="1"/>
</dbReference>
<dbReference type="Proteomes" id="UP000269301">
    <property type="component" value="Unassembled WGS sequence"/>
</dbReference>
<dbReference type="EMBL" id="RBZP01000026">
    <property type="protein sequence ID" value="RKQ29067.1"/>
    <property type="molecule type" value="Genomic_DNA"/>
</dbReference>
<protein>
    <submittedName>
        <fullName evidence="1">Nitrous oxide-stimulated promoter family protein</fullName>
    </submittedName>
</protein>
<comment type="caution">
    <text evidence="1">The sequence shown here is derived from an EMBL/GenBank/DDBJ whole genome shotgun (WGS) entry which is preliminary data.</text>
</comment>
<dbReference type="InterPro" id="IPR020483">
    <property type="entry name" value="Uncharacterised_YgbA"/>
</dbReference>
<dbReference type="RefSeq" id="WP_121206014.1">
    <property type="nucleotide sequence ID" value="NZ_RBZP01000026.1"/>
</dbReference>
<dbReference type="AlphaFoldDB" id="A0A494ZSK6"/>
<organism evidence="1 2">
    <name type="scientific">Oceanobacillus halophilus</name>
    <dbReference type="NCBI Taxonomy" id="930130"/>
    <lineage>
        <taxon>Bacteria</taxon>
        <taxon>Bacillati</taxon>
        <taxon>Bacillota</taxon>
        <taxon>Bacilli</taxon>
        <taxon>Bacillales</taxon>
        <taxon>Bacillaceae</taxon>
        <taxon>Oceanobacillus</taxon>
    </lineage>
</organism>
<accession>A0A494ZSK6</accession>